<evidence type="ECO:0008006" key="3">
    <source>
        <dbReference type="Google" id="ProtNLM"/>
    </source>
</evidence>
<name>A0ABX3D1K9_9BACL</name>
<proteinExistence type="predicted"/>
<dbReference type="SUPFAM" id="SSF109854">
    <property type="entry name" value="DinB/YfiT-like putative metalloenzymes"/>
    <property type="match status" value="1"/>
</dbReference>
<evidence type="ECO:0000313" key="1">
    <source>
        <dbReference type="EMBL" id="OHX53934.1"/>
    </source>
</evidence>
<organism evidence="1 2">
    <name type="scientific">Planococcus salinarum</name>
    <dbReference type="NCBI Taxonomy" id="622695"/>
    <lineage>
        <taxon>Bacteria</taxon>
        <taxon>Bacillati</taxon>
        <taxon>Bacillota</taxon>
        <taxon>Bacilli</taxon>
        <taxon>Bacillales</taxon>
        <taxon>Caryophanaceae</taxon>
        <taxon>Planococcus</taxon>
    </lineage>
</organism>
<dbReference type="Proteomes" id="UP000242153">
    <property type="component" value="Unassembled WGS sequence"/>
</dbReference>
<keyword evidence="2" id="KW-1185">Reference proteome</keyword>
<accession>A0ABX3D1K9</accession>
<sequence>MGFGYCVFSEGLQEAEQEAGKDLSEQVVAGREDTRTDYLQTIVLHNTYHAGQVVFARKITGDWLRLVKKPDEKSSGI</sequence>
<protein>
    <recommendedName>
        <fullName evidence="3">DinB-like domain-containing protein</fullName>
    </recommendedName>
</protein>
<dbReference type="InterPro" id="IPR034660">
    <property type="entry name" value="DinB/YfiT-like"/>
</dbReference>
<comment type="caution">
    <text evidence="1">The sequence shown here is derived from an EMBL/GenBank/DDBJ whole genome shotgun (WGS) entry which is preliminary data.</text>
</comment>
<reference evidence="1" key="1">
    <citation type="submission" date="2016-07" db="EMBL/GenBank/DDBJ databases">
        <title>Draft genome Planococcus salivarum.</title>
        <authorList>
            <person name="See-Too W.S."/>
        </authorList>
    </citation>
    <scope>NUCLEOTIDE SEQUENCE [LARGE SCALE GENOMIC DNA]</scope>
    <source>
        <strain evidence="1">DSM 23820</strain>
    </source>
</reference>
<dbReference type="EMBL" id="MBQG01000054">
    <property type="protein sequence ID" value="OHX53934.1"/>
    <property type="molecule type" value="Genomic_DNA"/>
</dbReference>
<evidence type="ECO:0000313" key="2">
    <source>
        <dbReference type="Proteomes" id="UP000242153"/>
    </source>
</evidence>
<gene>
    <name evidence="1" type="ORF">BB776_01535</name>
</gene>